<dbReference type="Pfam" id="PF13181">
    <property type="entry name" value="TPR_8"/>
    <property type="match status" value="1"/>
</dbReference>
<keyword evidence="12" id="KW-0472">Membrane</keyword>
<dbReference type="Proteomes" id="UP000232003">
    <property type="component" value="Plasmid pNFSY05"/>
</dbReference>
<dbReference type="GO" id="GO:0004674">
    <property type="term" value="F:protein serine/threonine kinase activity"/>
    <property type="evidence" value="ECO:0007669"/>
    <property type="project" value="UniProtKB-KW"/>
</dbReference>
<evidence type="ECO:0000259" key="13">
    <source>
        <dbReference type="PROSITE" id="PS50011"/>
    </source>
</evidence>
<comment type="catalytic activity">
    <reaction evidence="10">
        <text>L-seryl-[protein] + ATP = O-phospho-L-seryl-[protein] + ADP + H(+)</text>
        <dbReference type="Rhea" id="RHEA:17989"/>
        <dbReference type="Rhea" id="RHEA-COMP:9863"/>
        <dbReference type="Rhea" id="RHEA-COMP:11604"/>
        <dbReference type="ChEBI" id="CHEBI:15378"/>
        <dbReference type="ChEBI" id="CHEBI:29999"/>
        <dbReference type="ChEBI" id="CHEBI:30616"/>
        <dbReference type="ChEBI" id="CHEBI:83421"/>
        <dbReference type="ChEBI" id="CHEBI:456216"/>
        <dbReference type="EC" id="2.7.11.1"/>
    </reaction>
</comment>
<keyword evidence="5" id="KW-0547">Nucleotide-binding</keyword>
<gene>
    <name evidence="14" type="ORF">COO91_09619</name>
</gene>
<dbReference type="PROSITE" id="PS50005">
    <property type="entry name" value="TPR"/>
    <property type="match status" value="2"/>
</dbReference>
<feature type="domain" description="Protein kinase" evidence="13">
    <location>
        <begin position="1"/>
        <end position="280"/>
    </location>
</feature>
<dbReference type="SUPFAM" id="SSF56112">
    <property type="entry name" value="Protein kinase-like (PK-like)"/>
    <property type="match status" value="1"/>
</dbReference>
<evidence type="ECO:0000256" key="11">
    <source>
        <dbReference type="PROSITE-ProRule" id="PRU00339"/>
    </source>
</evidence>
<dbReference type="PROSITE" id="PS50011">
    <property type="entry name" value="PROTEIN_KINASE_DOM"/>
    <property type="match status" value="1"/>
</dbReference>
<dbReference type="GO" id="GO:0005524">
    <property type="term" value="F:ATP binding"/>
    <property type="evidence" value="ECO:0007669"/>
    <property type="project" value="UniProtKB-KW"/>
</dbReference>
<sequence>MRPLRSLTEDPLTYTDTFEVEDSGIEQHSQPQLRVMKVLKWIDDPKMVELLERESIILQTIDHPGVPKSYKDDYFTVKINNNGLTMHCLVMQRFEGENLAHWIKTYEKISQNTALNWLSQLVNILDLVHRNEYFHRDIKPDNIIHQPDGKIALVDFGGAREISRTFLAKLSTNGGTSTGTSMGYEITAVRSAYYSPLEQIHGQAVPQSDFYALGRTFVHLVTGISLNKIKSDEKTGKLLWRDKALHIDKLLADLIDDLIAPFPGQRPQNTQIILQRLQRLPLQSKIQRITRSKTFRISGIVVSLSLGFLVFLKIILPGIANGFVSEGEKLEIANDFPRAQNIFNFARMIHPPARFSISKFYLEQASRHINNLQLAKKYYELAIKYNERDVGAYNSLAIVCRQMREVNCAINSYQKILQFKADWEGYYRLGSFYDDEGKEELAQKQYEIAIKLNKNAVVAINNLSRLKNLEKDYEQAAKLALEGLSKTKEPKTQATLYKNLGWARLMQKNYSEAEKYLEKAIDLDNERIDAVCLLSQAQEALDKIEETKLWWEVCMIAKSNIPEVYIWRQQLVDKFINNFKSPR</sequence>
<dbReference type="SUPFAM" id="SSF81901">
    <property type="entry name" value="HCP-like"/>
    <property type="match status" value="1"/>
</dbReference>
<dbReference type="InterPro" id="IPR011990">
    <property type="entry name" value="TPR-like_helical_dom_sf"/>
</dbReference>
<evidence type="ECO:0000256" key="7">
    <source>
        <dbReference type="ARBA" id="ARBA00022803"/>
    </source>
</evidence>
<proteinExistence type="predicted"/>
<dbReference type="EC" id="2.7.11.1" evidence="1"/>
<dbReference type="InterPro" id="IPR013105">
    <property type="entry name" value="TPR_2"/>
</dbReference>
<evidence type="ECO:0000256" key="8">
    <source>
        <dbReference type="ARBA" id="ARBA00022840"/>
    </source>
</evidence>
<dbReference type="SMART" id="SM00028">
    <property type="entry name" value="TPR"/>
    <property type="match status" value="5"/>
</dbReference>
<protein>
    <recommendedName>
        <fullName evidence="1">non-specific serine/threonine protein kinase</fullName>
        <ecNumber evidence="1">2.7.11.1</ecNumber>
    </recommendedName>
</protein>
<evidence type="ECO:0000313" key="15">
    <source>
        <dbReference type="Proteomes" id="UP000232003"/>
    </source>
</evidence>
<keyword evidence="14" id="KW-0614">Plasmid</keyword>
<keyword evidence="4" id="KW-0677">Repeat</keyword>
<feature type="transmembrane region" description="Helical" evidence="12">
    <location>
        <begin position="295"/>
        <end position="316"/>
    </location>
</feature>
<name>A0A2K8T6V9_9NOSO</name>
<feature type="repeat" description="TPR" evidence="11">
    <location>
        <begin position="494"/>
        <end position="527"/>
    </location>
</feature>
<evidence type="ECO:0000256" key="2">
    <source>
        <dbReference type="ARBA" id="ARBA00022527"/>
    </source>
</evidence>
<dbReference type="KEGG" id="nfl:COO91_09619"/>
<dbReference type="Gene3D" id="1.25.40.10">
    <property type="entry name" value="Tetratricopeptide repeat domain"/>
    <property type="match status" value="2"/>
</dbReference>
<keyword evidence="12" id="KW-0812">Transmembrane</keyword>
<reference evidence="14 15" key="1">
    <citation type="submission" date="2017-11" db="EMBL/GenBank/DDBJ databases">
        <title>Complete genome of a free-living desiccation-tolerant cyanobacterium and its photosynthetic adaptation to extreme terrestrial habitat.</title>
        <authorList>
            <person name="Shang J."/>
        </authorList>
    </citation>
    <scope>NUCLEOTIDE SEQUENCE [LARGE SCALE GENOMIC DNA]</scope>
    <source>
        <strain evidence="14 15">CCNUN1</strain>
        <plasmid evidence="15">pnfsy05</plasmid>
    </source>
</reference>
<dbReference type="PANTHER" id="PTHR24363:SF0">
    <property type="entry name" value="SERINE_THREONINE KINASE LIKE DOMAIN CONTAINING 1"/>
    <property type="match status" value="1"/>
</dbReference>
<keyword evidence="8" id="KW-0067">ATP-binding</keyword>
<dbReference type="SMART" id="SM00220">
    <property type="entry name" value="S_TKc"/>
    <property type="match status" value="1"/>
</dbReference>
<evidence type="ECO:0000256" key="5">
    <source>
        <dbReference type="ARBA" id="ARBA00022741"/>
    </source>
</evidence>
<dbReference type="Gene3D" id="1.10.510.10">
    <property type="entry name" value="Transferase(Phosphotransferase) domain 1"/>
    <property type="match status" value="1"/>
</dbReference>
<evidence type="ECO:0000256" key="3">
    <source>
        <dbReference type="ARBA" id="ARBA00022679"/>
    </source>
</evidence>
<keyword evidence="3" id="KW-0808">Transferase</keyword>
<keyword evidence="6" id="KW-0418">Kinase</keyword>
<keyword evidence="12" id="KW-1133">Transmembrane helix</keyword>
<evidence type="ECO:0000256" key="6">
    <source>
        <dbReference type="ARBA" id="ARBA00022777"/>
    </source>
</evidence>
<keyword evidence="15" id="KW-1185">Reference proteome</keyword>
<evidence type="ECO:0000313" key="14">
    <source>
        <dbReference type="EMBL" id="AUB43438.1"/>
    </source>
</evidence>
<dbReference type="InterPro" id="IPR011009">
    <property type="entry name" value="Kinase-like_dom_sf"/>
</dbReference>
<dbReference type="Pfam" id="PF00069">
    <property type="entry name" value="Pkinase"/>
    <property type="match status" value="1"/>
</dbReference>
<comment type="catalytic activity">
    <reaction evidence="9">
        <text>L-threonyl-[protein] + ATP = O-phospho-L-threonyl-[protein] + ADP + H(+)</text>
        <dbReference type="Rhea" id="RHEA:46608"/>
        <dbReference type="Rhea" id="RHEA-COMP:11060"/>
        <dbReference type="Rhea" id="RHEA-COMP:11605"/>
        <dbReference type="ChEBI" id="CHEBI:15378"/>
        <dbReference type="ChEBI" id="CHEBI:30013"/>
        <dbReference type="ChEBI" id="CHEBI:30616"/>
        <dbReference type="ChEBI" id="CHEBI:61977"/>
        <dbReference type="ChEBI" id="CHEBI:456216"/>
        <dbReference type="EC" id="2.7.11.1"/>
    </reaction>
</comment>
<evidence type="ECO:0000256" key="4">
    <source>
        <dbReference type="ARBA" id="ARBA00022737"/>
    </source>
</evidence>
<evidence type="ECO:0000256" key="10">
    <source>
        <dbReference type="ARBA" id="ARBA00048679"/>
    </source>
</evidence>
<accession>A0A2K8T6V9</accession>
<geneLocation type="plasmid" evidence="15">
    <name>pnfsy05</name>
</geneLocation>
<organism evidence="14 15">
    <name type="scientific">Nostoc flagelliforme CCNUN1</name>
    <dbReference type="NCBI Taxonomy" id="2038116"/>
    <lineage>
        <taxon>Bacteria</taxon>
        <taxon>Bacillati</taxon>
        <taxon>Cyanobacteriota</taxon>
        <taxon>Cyanophyceae</taxon>
        <taxon>Nostocales</taxon>
        <taxon>Nostocaceae</taxon>
        <taxon>Nostoc</taxon>
    </lineage>
</organism>
<dbReference type="InterPro" id="IPR000719">
    <property type="entry name" value="Prot_kinase_dom"/>
</dbReference>
<dbReference type="InterPro" id="IPR019734">
    <property type="entry name" value="TPR_rpt"/>
</dbReference>
<dbReference type="EMBL" id="CP024790">
    <property type="protein sequence ID" value="AUB43438.1"/>
    <property type="molecule type" value="Genomic_DNA"/>
</dbReference>
<keyword evidence="7 11" id="KW-0802">TPR repeat</keyword>
<dbReference type="Pfam" id="PF07719">
    <property type="entry name" value="TPR_2"/>
    <property type="match status" value="1"/>
</dbReference>
<feature type="repeat" description="TPR" evidence="11">
    <location>
        <begin position="423"/>
        <end position="456"/>
    </location>
</feature>
<evidence type="ECO:0000256" key="1">
    <source>
        <dbReference type="ARBA" id="ARBA00012513"/>
    </source>
</evidence>
<dbReference type="PANTHER" id="PTHR24363">
    <property type="entry name" value="SERINE/THREONINE PROTEIN KINASE"/>
    <property type="match status" value="1"/>
</dbReference>
<evidence type="ECO:0000256" key="12">
    <source>
        <dbReference type="SAM" id="Phobius"/>
    </source>
</evidence>
<dbReference type="AlphaFoldDB" id="A0A2K8T6V9"/>
<evidence type="ECO:0000256" key="9">
    <source>
        <dbReference type="ARBA" id="ARBA00047899"/>
    </source>
</evidence>
<keyword evidence="2" id="KW-0723">Serine/threonine-protein kinase</keyword>